<dbReference type="Pfam" id="PF20209">
    <property type="entry name" value="DUF6570"/>
    <property type="match status" value="1"/>
</dbReference>
<accession>A0A8H5CHC4</accession>
<evidence type="ECO:0000313" key="4">
    <source>
        <dbReference type="Proteomes" id="UP000541558"/>
    </source>
</evidence>
<proteinExistence type="predicted"/>
<sequence length="709" mass="78230">MHIDTTRPDDALPVTRDSGAASLYGGGAHVQRKFTWAELGPFLVQNDLDGPAYVSGTYELVRYAPQLLLPHLNLTELKSVAKVHGLKPQRGQSRESIVSVLREHVCGGCEPHTSIFTCSSSRAGQPIPRPEYINDAIRSIKSFTLDEILKFANIPSDVQPTDDILGDSFVCHDVPWMTLAKKGTNGTVVCLASLHGVEFPVRTSKAGGILELGKHVLSIVRDFCEDLRPEHFEESGCASCGQLTLLTELTPLESLACSLDPLVEPGLARRERHSSKDPIEYESGPILDKSLTAICPVCVDALNNGRRPHNALANGLWVGPVPSILADLTYAEQVLVARIRTNRCVVRVSSAPGRPAHSKMIANAISFACPTMKIYHQLPPPRSEVDEVLAFIFTGVNPPEEDEIVRSPMLVRRNNVKNALEWLKLNHADYADLLIDYETLGTYPERGSVVKVVVRALEDGTNVVASTTSVHDTFEDDGTTSGPCPFTVNGLIGSRLDSMSLDARRAAATRHLRTGDSTVLAVGHSDTPESKYNNPQLYPQIYPWCFPTARGLGTARLHGRMSETTQKKWMLMYHDKRFQTETRFIIVAFNDEQIKESKNGSIVLTRRSNFASIASRVHKINPVVIKDIATRLQEGERVIPETEEEKLCFSIMDQIDHVGSSVHGSLAGKKNMRSEVWSLIANRGAPSWFITLSPADNKHPYVYIGRIKK</sequence>
<dbReference type="Proteomes" id="UP000541558">
    <property type="component" value="Unassembled WGS sequence"/>
</dbReference>
<name>A0A8H5CHC4_9AGAR</name>
<reference evidence="3 4" key="1">
    <citation type="journal article" date="2020" name="ISME J.">
        <title>Uncovering the hidden diversity of litter-decomposition mechanisms in mushroom-forming fungi.</title>
        <authorList>
            <person name="Floudas D."/>
            <person name="Bentzer J."/>
            <person name="Ahren D."/>
            <person name="Johansson T."/>
            <person name="Persson P."/>
            <person name="Tunlid A."/>
        </authorList>
    </citation>
    <scope>NUCLEOTIDE SEQUENCE [LARGE SCALE GENOMIC DNA]</scope>
    <source>
        <strain evidence="3 4">CBS 175.51</strain>
    </source>
</reference>
<feature type="domain" description="DUF6570" evidence="2">
    <location>
        <begin position="304"/>
        <end position="440"/>
    </location>
</feature>
<dbReference type="Pfam" id="PF14214">
    <property type="entry name" value="Helitron_like_N"/>
    <property type="match status" value="1"/>
</dbReference>
<gene>
    <name evidence="3" type="ORF">D9611_007531</name>
</gene>
<comment type="caution">
    <text evidence="3">The sequence shown here is derived from an EMBL/GenBank/DDBJ whole genome shotgun (WGS) entry which is preliminary data.</text>
</comment>
<dbReference type="InterPro" id="IPR046700">
    <property type="entry name" value="DUF6570"/>
</dbReference>
<dbReference type="OrthoDB" id="3221862at2759"/>
<dbReference type="EMBL" id="JAACJK010000003">
    <property type="protein sequence ID" value="KAF5340793.1"/>
    <property type="molecule type" value="Genomic_DNA"/>
</dbReference>
<evidence type="ECO:0000259" key="2">
    <source>
        <dbReference type="Pfam" id="PF20209"/>
    </source>
</evidence>
<keyword evidence="4" id="KW-1185">Reference proteome</keyword>
<organism evidence="3 4">
    <name type="scientific">Ephemerocybe angulata</name>
    <dbReference type="NCBI Taxonomy" id="980116"/>
    <lineage>
        <taxon>Eukaryota</taxon>
        <taxon>Fungi</taxon>
        <taxon>Dikarya</taxon>
        <taxon>Basidiomycota</taxon>
        <taxon>Agaricomycotina</taxon>
        <taxon>Agaricomycetes</taxon>
        <taxon>Agaricomycetidae</taxon>
        <taxon>Agaricales</taxon>
        <taxon>Agaricineae</taxon>
        <taxon>Psathyrellaceae</taxon>
        <taxon>Ephemerocybe</taxon>
    </lineage>
</organism>
<dbReference type="InterPro" id="IPR025476">
    <property type="entry name" value="Helitron_helicase-like"/>
</dbReference>
<evidence type="ECO:0000259" key="1">
    <source>
        <dbReference type="Pfam" id="PF14214"/>
    </source>
</evidence>
<protein>
    <submittedName>
        <fullName evidence="3">Uncharacterized protein</fullName>
    </submittedName>
</protein>
<evidence type="ECO:0000313" key="3">
    <source>
        <dbReference type="EMBL" id="KAF5340793.1"/>
    </source>
</evidence>
<feature type="domain" description="Helitron helicase-like" evidence="1">
    <location>
        <begin position="568"/>
        <end position="701"/>
    </location>
</feature>
<dbReference type="AlphaFoldDB" id="A0A8H5CHC4"/>